<evidence type="ECO:0000256" key="4">
    <source>
        <dbReference type="ARBA" id="ARBA00022475"/>
    </source>
</evidence>
<keyword evidence="11" id="KW-0966">Cell projection</keyword>
<dbReference type="RefSeq" id="WP_147043198.1">
    <property type="nucleotide sequence ID" value="NZ_BAABIR010000004.1"/>
</dbReference>
<keyword evidence="4" id="KW-1003">Cell membrane</keyword>
<dbReference type="InterPro" id="IPR005503">
    <property type="entry name" value="FliL"/>
</dbReference>
<keyword evidence="8 10" id="KW-1133">Transmembrane helix</keyword>
<keyword evidence="11" id="KW-0282">Flagellum</keyword>
<dbReference type="AlphaFoldDB" id="A0A5C6TUZ5"/>
<evidence type="ECO:0000313" key="12">
    <source>
        <dbReference type="Proteomes" id="UP000321249"/>
    </source>
</evidence>
<comment type="subcellular location">
    <subcellularLocation>
        <location evidence="10">Cell inner membrane</location>
    </subcellularLocation>
    <subcellularLocation>
        <location evidence="2">Cell membrane</location>
        <topology evidence="2">Single-pass membrane protein</topology>
    </subcellularLocation>
</comment>
<evidence type="ECO:0000256" key="5">
    <source>
        <dbReference type="ARBA" id="ARBA00022500"/>
    </source>
</evidence>
<dbReference type="PANTHER" id="PTHR35091">
    <property type="entry name" value="FLAGELLAR PROTEIN FLIL"/>
    <property type="match status" value="1"/>
</dbReference>
<evidence type="ECO:0000256" key="7">
    <source>
        <dbReference type="ARBA" id="ARBA00022779"/>
    </source>
</evidence>
<evidence type="ECO:0000256" key="2">
    <source>
        <dbReference type="ARBA" id="ARBA00004162"/>
    </source>
</evidence>
<keyword evidence="9 10" id="KW-0472">Membrane</keyword>
<gene>
    <name evidence="11" type="ORF">FRZ32_09040</name>
</gene>
<dbReference type="GO" id="GO:0006935">
    <property type="term" value="P:chemotaxis"/>
    <property type="evidence" value="ECO:0007669"/>
    <property type="project" value="UniProtKB-KW"/>
</dbReference>
<reference evidence="11 12" key="1">
    <citation type="journal article" date="2015" name="J. Microbiol.">
        <title>Sphingosinicella ginsenosidimutans sp. nov., with ginsenoside converting activity.</title>
        <authorList>
            <person name="Kim J.K."/>
            <person name="Kang M.S."/>
            <person name="Park S.C."/>
            <person name="Kim K.M."/>
            <person name="Choi K."/>
            <person name="Yoon M.H."/>
            <person name="Im W.T."/>
        </authorList>
    </citation>
    <scope>NUCLEOTIDE SEQUENCE [LARGE SCALE GENOMIC DNA]</scope>
    <source>
        <strain evidence="11 12">BS-11</strain>
    </source>
</reference>
<evidence type="ECO:0000256" key="10">
    <source>
        <dbReference type="RuleBase" id="RU364125"/>
    </source>
</evidence>
<evidence type="ECO:0000256" key="9">
    <source>
        <dbReference type="ARBA" id="ARBA00023136"/>
    </source>
</evidence>
<evidence type="ECO:0000313" key="11">
    <source>
        <dbReference type="EMBL" id="TXC63791.1"/>
    </source>
</evidence>
<dbReference type="GO" id="GO:0071978">
    <property type="term" value="P:bacterial-type flagellum-dependent swarming motility"/>
    <property type="evidence" value="ECO:0007669"/>
    <property type="project" value="TreeGrafter"/>
</dbReference>
<dbReference type="GO" id="GO:0005886">
    <property type="term" value="C:plasma membrane"/>
    <property type="evidence" value="ECO:0007669"/>
    <property type="project" value="UniProtKB-SubCell"/>
</dbReference>
<sequence>MSDSNEANAPAKKKAGKTKKILVLLLGLIVVGGGGFAGGLYAMGLGPFHRGGEAAEEDPNMPHLVVRDGVSEATAAVARERARHGRVDPRVFKATYVPLEGNFTSNLRGGDAFLQVGIGVSTYYDEHVVENLHTHDMAVRSAILLVLSQQDPVAVTTLQGKEALREELKNAINNALTIREGFGGIDDVYFTSFVTQ</sequence>
<accession>A0A5C6TUZ5</accession>
<feature type="transmembrane region" description="Helical" evidence="10">
    <location>
        <begin position="21"/>
        <end position="43"/>
    </location>
</feature>
<keyword evidence="5 10" id="KW-0145">Chemotaxis</keyword>
<keyword evidence="10" id="KW-0997">Cell inner membrane</keyword>
<dbReference type="EMBL" id="VOQQ01000001">
    <property type="protein sequence ID" value="TXC63791.1"/>
    <property type="molecule type" value="Genomic_DNA"/>
</dbReference>
<evidence type="ECO:0000256" key="1">
    <source>
        <dbReference type="ARBA" id="ARBA00002254"/>
    </source>
</evidence>
<keyword evidence="11" id="KW-0969">Cilium</keyword>
<name>A0A5C6TUZ5_9SPHN</name>
<comment type="similarity">
    <text evidence="3 10">Belongs to the FliL family.</text>
</comment>
<comment type="caution">
    <text evidence="11">The sequence shown here is derived from an EMBL/GenBank/DDBJ whole genome shotgun (WGS) entry which is preliminary data.</text>
</comment>
<evidence type="ECO:0000256" key="8">
    <source>
        <dbReference type="ARBA" id="ARBA00022989"/>
    </source>
</evidence>
<keyword evidence="12" id="KW-1185">Reference proteome</keyword>
<evidence type="ECO:0000256" key="3">
    <source>
        <dbReference type="ARBA" id="ARBA00008281"/>
    </source>
</evidence>
<keyword evidence="6 10" id="KW-0812">Transmembrane</keyword>
<organism evidence="11 12">
    <name type="scientific">Allosphingosinicella ginsenosidimutans</name>
    <dbReference type="NCBI Taxonomy" id="1176539"/>
    <lineage>
        <taxon>Bacteria</taxon>
        <taxon>Pseudomonadati</taxon>
        <taxon>Pseudomonadota</taxon>
        <taxon>Alphaproteobacteria</taxon>
        <taxon>Sphingomonadales</taxon>
        <taxon>Sphingomonadaceae</taxon>
        <taxon>Allosphingosinicella</taxon>
    </lineage>
</organism>
<evidence type="ECO:0000256" key="6">
    <source>
        <dbReference type="ARBA" id="ARBA00022692"/>
    </source>
</evidence>
<dbReference type="Pfam" id="PF03748">
    <property type="entry name" value="FliL"/>
    <property type="match status" value="1"/>
</dbReference>
<dbReference type="Proteomes" id="UP000321249">
    <property type="component" value="Unassembled WGS sequence"/>
</dbReference>
<dbReference type="OrthoDB" id="7058946at2"/>
<keyword evidence="7 10" id="KW-0283">Flagellar rotation</keyword>
<proteinExistence type="inferred from homology"/>
<dbReference type="GO" id="GO:0009425">
    <property type="term" value="C:bacterial-type flagellum basal body"/>
    <property type="evidence" value="ECO:0007669"/>
    <property type="project" value="InterPro"/>
</dbReference>
<comment type="function">
    <text evidence="1 10">Controls the rotational direction of flagella during chemotaxis.</text>
</comment>
<protein>
    <recommendedName>
        <fullName evidence="10">Flagellar protein FliL</fullName>
    </recommendedName>
</protein>
<dbReference type="PANTHER" id="PTHR35091:SF2">
    <property type="entry name" value="FLAGELLAR PROTEIN FLIL"/>
    <property type="match status" value="1"/>
</dbReference>